<feature type="signal peptide" evidence="3">
    <location>
        <begin position="1"/>
        <end position="32"/>
    </location>
</feature>
<feature type="transmembrane region" description="Helical" evidence="2">
    <location>
        <begin position="279"/>
        <end position="298"/>
    </location>
</feature>
<dbReference type="RefSeq" id="WP_184929807.1">
    <property type="nucleotide sequence ID" value="NZ_JACHJY010000001.1"/>
</dbReference>
<feature type="compositionally biased region" description="Pro residues" evidence="1">
    <location>
        <begin position="216"/>
        <end position="238"/>
    </location>
</feature>
<keyword evidence="2" id="KW-0812">Transmembrane</keyword>
<dbReference type="EMBL" id="JACHJY010000001">
    <property type="protein sequence ID" value="MBB4979255.1"/>
    <property type="molecule type" value="Genomic_DNA"/>
</dbReference>
<dbReference type="Proteomes" id="UP000582643">
    <property type="component" value="Unassembled WGS sequence"/>
</dbReference>
<feature type="chain" id="PRO_5038423336" description="Gram-positive cocci surface proteins LPxTG domain-containing protein" evidence="3">
    <location>
        <begin position="33"/>
        <end position="304"/>
    </location>
</feature>
<evidence type="ECO:0000256" key="3">
    <source>
        <dbReference type="SAM" id="SignalP"/>
    </source>
</evidence>
<feature type="region of interest" description="Disordered" evidence="1">
    <location>
        <begin position="205"/>
        <end position="241"/>
    </location>
</feature>
<evidence type="ECO:0000313" key="4">
    <source>
        <dbReference type="EMBL" id="MBB4979255.1"/>
    </source>
</evidence>
<name>A0A7W7TTW7_9ACTN</name>
<protein>
    <recommendedName>
        <fullName evidence="6">Gram-positive cocci surface proteins LPxTG domain-containing protein</fullName>
    </recommendedName>
</protein>
<evidence type="ECO:0008006" key="6">
    <source>
        <dbReference type="Google" id="ProtNLM"/>
    </source>
</evidence>
<evidence type="ECO:0000313" key="5">
    <source>
        <dbReference type="Proteomes" id="UP000582643"/>
    </source>
</evidence>
<organism evidence="4 5">
    <name type="scientific">Streptomyces nymphaeiformis</name>
    <dbReference type="NCBI Taxonomy" id="2663842"/>
    <lineage>
        <taxon>Bacteria</taxon>
        <taxon>Bacillati</taxon>
        <taxon>Actinomycetota</taxon>
        <taxon>Actinomycetes</taxon>
        <taxon>Kitasatosporales</taxon>
        <taxon>Streptomycetaceae</taxon>
        <taxon>Streptomyces</taxon>
    </lineage>
</organism>
<sequence>MAPAPLRLHAVRAVTVAAAAAAPFVIAAPAPAAPAPDPPAPACGTPDGGGFPLDTRIHGGPAGFPAGGPFQELKLDLTNTTDAPCSGVHPVLVLTDRDRALRPEQIRFEFYDAGSARWHPVAFEPTEDAENVGVFTGPDGPGGFGGFSVPAGRTLTVPVRLTFEVETAPDEVVVNAAVVQRRGEDGDWVGESGDYLLTVGPAAPAAPAAPVTPTAPDTPRPPGPSAPPGKEPRPPAPTAPATVRPDVAEAAEAAEGAEDAEEARELASTGRESEAHARALAPVAAGLLLLGAALVWVARRPRHR</sequence>
<keyword evidence="2" id="KW-1133">Transmembrane helix</keyword>
<feature type="compositionally biased region" description="Low complexity" evidence="1">
    <location>
        <begin position="205"/>
        <end position="215"/>
    </location>
</feature>
<comment type="caution">
    <text evidence="4">The sequence shown here is derived from an EMBL/GenBank/DDBJ whole genome shotgun (WGS) entry which is preliminary data.</text>
</comment>
<accession>A0A7W7TTW7</accession>
<evidence type="ECO:0000256" key="1">
    <source>
        <dbReference type="SAM" id="MobiDB-lite"/>
    </source>
</evidence>
<keyword evidence="3" id="KW-0732">Signal</keyword>
<dbReference type="AlphaFoldDB" id="A0A7W7TTW7"/>
<gene>
    <name evidence="4" type="ORF">GGE06_000143</name>
</gene>
<reference evidence="4 5" key="1">
    <citation type="submission" date="2020-08" db="EMBL/GenBank/DDBJ databases">
        <title>Genomic Encyclopedia of Type Strains, Phase III (KMG-III): the genomes of soil and plant-associated and newly described type strains.</title>
        <authorList>
            <person name="Whitman W."/>
        </authorList>
    </citation>
    <scope>NUCLEOTIDE SEQUENCE [LARGE SCALE GENOMIC DNA]</scope>
    <source>
        <strain evidence="4 5">SFB5A</strain>
    </source>
</reference>
<keyword evidence="5" id="KW-1185">Reference proteome</keyword>
<keyword evidence="2" id="KW-0472">Membrane</keyword>
<proteinExistence type="predicted"/>
<evidence type="ECO:0000256" key="2">
    <source>
        <dbReference type="SAM" id="Phobius"/>
    </source>
</evidence>